<evidence type="ECO:0000313" key="4">
    <source>
        <dbReference type="EMBL" id="OLP99684.1"/>
    </source>
</evidence>
<dbReference type="Pfam" id="PF13499">
    <property type="entry name" value="EF-hand_7"/>
    <property type="match status" value="1"/>
</dbReference>
<dbReference type="PANTHER" id="PTHR10827">
    <property type="entry name" value="RETICULOCALBIN"/>
    <property type="match status" value="1"/>
</dbReference>
<dbReference type="OrthoDB" id="26525at2759"/>
<dbReference type="SUPFAM" id="SSF47473">
    <property type="entry name" value="EF-hand"/>
    <property type="match status" value="1"/>
</dbReference>
<comment type="caution">
    <text evidence="4">The sequence shown here is derived from an EMBL/GenBank/DDBJ whole genome shotgun (WGS) entry which is preliminary data.</text>
</comment>
<dbReference type="PROSITE" id="PS00018">
    <property type="entry name" value="EF_HAND_1"/>
    <property type="match status" value="4"/>
</dbReference>
<dbReference type="PANTHER" id="PTHR10827:SF85">
    <property type="entry name" value="CALCIUM-BINDING PROTEIN"/>
    <property type="match status" value="1"/>
</dbReference>
<dbReference type="CDD" id="cd00051">
    <property type="entry name" value="EFh"/>
    <property type="match status" value="1"/>
</dbReference>
<keyword evidence="5" id="KW-1185">Reference proteome</keyword>
<evidence type="ECO:0000256" key="1">
    <source>
        <dbReference type="ARBA" id="ARBA00022837"/>
    </source>
</evidence>
<dbReference type="Proteomes" id="UP000186817">
    <property type="component" value="Unassembled WGS sequence"/>
</dbReference>
<evidence type="ECO:0000313" key="5">
    <source>
        <dbReference type="Proteomes" id="UP000186817"/>
    </source>
</evidence>
<gene>
    <name evidence="4" type="ORF">AK812_SmicGene17741</name>
</gene>
<evidence type="ECO:0000259" key="3">
    <source>
        <dbReference type="PROSITE" id="PS50222"/>
    </source>
</evidence>
<dbReference type="PROSITE" id="PS50222">
    <property type="entry name" value="EF_HAND_2"/>
    <property type="match status" value="3"/>
</dbReference>
<feature type="region of interest" description="Disordered" evidence="2">
    <location>
        <begin position="236"/>
        <end position="260"/>
    </location>
</feature>
<dbReference type="InterPro" id="IPR011992">
    <property type="entry name" value="EF-hand-dom_pair"/>
</dbReference>
<sequence>MSKLDGNGEDEIEVALAALFRAYDLDESGELSREEFLAIEMRLHYEDGQVYRGDSGNAKMTMTDKDSSGFIDYQEFRVRTLTSYQEMGLSRAEVLAHMVEQTQKALLERAKMGPRYHAGIRQSLRSIFTLFDVSGDGFLSPEEWISAQKTVASEVSDDLDEGWIDEAAFSAADTNGDGMLDISEFLEASFSMFEGVKKRSDAILQTLQRIEKVLHQQRMADRKETAPVTVYMQSLERPPFQPPSLSWQDEPTEPDEPNESWKDCGEVALPLNLATAEDVMSLLRLHLRLSHDTWISVYYLGPSREGSGPRAVTLLRGERPGEGNTTAMLSYLSKPNAALKLFVKNCRKRPSKLVRQPRAFLEERDGLFAQRAGASWGLDWETQLVGEGEKLPPRPMVMQVGETLIVEVPQADDNGEFRYMANAFMDKTDVLSKPVNEVIEVKKGKSKKKGGPEPDPLLQLTFVALREGKCVFFVDISWEDQEEKLCQRQQLSAPVAKNTVARIGPVEVDVQKPSGKADKGALQWWNGEKWSNKKGPAKKKKGKKADMGCRSKLVARSDNLIPCAQVLVSGSGHGQERVYSFAAHDSHEKRAETELKSFSIRSDMEDDQENEHPVRNLARASFQSLQVLSVCDLKQHGAVLSVTMNTRMCPKMYLHGGCDDKKAYGDLHLLEIEQMKWTELQCEGMSANANGEKKATFEFPFELRRSADETVTDVLYSAQRQNEVDCVSEIQDQTLKKGDIILAINGKKTQSAMTHELQASLELYMRVWRDTLEDKDDPTPLMYVISEFAGTALEKEGGYLTVTKRMQIRVQRDTRAPPEETNAHRCDYIWGWLLDKKVHEGGWLPVDVLVAG</sequence>
<evidence type="ECO:0000256" key="2">
    <source>
        <dbReference type="SAM" id="MobiDB-lite"/>
    </source>
</evidence>
<dbReference type="Pfam" id="PF13202">
    <property type="entry name" value="EF-hand_5"/>
    <property type="match status" value="1"/>
</dbReference>
<dbReference type="AlphaFoldDB" id="A0A1Q9DWY0"/>
<dbReference type="EMBL" id="LSRX01000353">
    <property type="protein sequence ID" value="OLP99684.1"/>
    <property type="molecule type" value="Genomic_DNA"/>
</dbReference>
<proteinExistence type="predicted"/>
<dbReference type="GO" id="GO:0005509">
    <property type="term" value="F:calcium ion binding"/>
    <property type="evidence" value="ECO:0007669"/>
    <property type="project" value="InterPro"/>
</dbReference>
<dbReference type="Gene3D" id="1.10.238.10">
    <property type="entry name" value="EF-hand"/>
    <property type="match status" value="2"/>
</dbReference>
<protein>
    <recommendedName>
        <fullName evidence="3">EF-hand domain-containing protein</fullName>
    </recommendedName>
</protein>
<accession>A0A1Q9DWY0</accession>
<dbReference type="InterPro" id="IPR018247">
    <property type="entry name" value="EF_Hand_1_Ca_BS"/>
</dbReference>
<dbReference type="InterPro" id="IPR002048">
    <property type="entry name" value="EF_hand_dom"/>
</dbReference>
<name>A0A1Q9DWY0_SYMMI</name>
<reference evidence="4 5" key="1">
    <citation type="submission" date="2016-02" db="EMBL/GenBank/DDBJ databases">
        <title>Genome analysis of coral dinoflagellate symbionts highlights evolutionary adaptations to a symbiotic lifestyle.</title>
        <authorList>
            <person name="Aranda M."/>
            <person name="Li Y."/>
            <person name="Liew Y.J."/>
            <person name="Baumgarten S."/>
            <person name="Simakov O."/>
            <person name="Wilson M."/>
            <person name="Piel J."/>
            <person name="Ashoor H."/>
            <person name="Bougouffa S."/>
            <person name="Bajic V.B."/>
            <person name="Ryu T."/>
            <person name="Ravasi T."/>
            <person name="Bayer T."/>
            <person name="Micklem G."/>
            <person name="Kim H."/>
            <person name="Bhak J."/>
            <person name="Lajeunesse T.C."/>
            <person name="Voolstra C.R."/>
        </authorList>
    </citation>
    <scope>NUCLEOTIDE SEQUENCE [LARGE SCALE GENOMIC DNA]</scope>
    <source>
        <strain evidence="4 5">CCMP2467</strain>
    </source>
</reference>
<dbReference type="SMART" id="SM00054">
    <property type="entry name" value="EFh"/>
    <property type="match status" value="4"/>
</dbReference>
<organism evidence="4 5">
    <name type="scientific">Symbiodinium microadriaticum</name>
    <name type="common">Dinoflagellate</name>
    <name type="synonym">Zooxanthella microadriatica</name>
    <dbReference type="NCBI Taxonomy" id="2951"/>
    <lineage>
        <taxon>Eukaryota</taxon>
        <taxon>Sar</taxon>
        <taxon>Alveolata</taxon>
        <taxon>Dinophyceae</taxon>
        <taxon>Suessiales</taxon>
        <taxon>Symbiodiniaceae</taxon>
        <taxon>Symbiodinium</taxon>
    </lineage>
</organism>
<feature type="domain" description="EF-hand" evidence="3">
    <location>
        <begin position="11"/>
        <end position="46"/>
    </location>
</feature>
<feature type="domain" description="EF-hand" evidence="3">
    <location>
        <begin position="119"/>
        <end position="154"/>
    </location>
</feature>
<feature type="domain" description="EF-hand" evidence="3">
    <location>
        <begin position="166"/>
        <end position="195"/>
    </location>
</feature>
<keyword evidence="1" id="KW-0106">Calcium</keyword>